<dbReference type="RefSeq" id="WP_167703753.1">
    <property type="nucleotide sequence ID" value="NZ_CP118168.1"/>
</dbReference>
<dbReference type="PANTHER" id="PTHR43390:SF1">
    <property type="entry name" value="CHLOROPLAST PROCESSING PEPTIDASE"/>
    <property type="match status" value="1"/>
</dbReference>
<dbReference type="InterPro" id="IPR000223">
    <property type="entry name" value="Pept_S26A_signal_pept_1"/>
</dbReference>
<keyword evidence="4 6" id="KW-0378">Hydrolase</keyword>
<dbReference type="AlphaFoldDB" id="A0A968KT67"/>
<dbReference type="Proteomes" id="UP000752013">
    <property type="component" value="Unassembled WGS sequence"/>
</dbReference>
<comment type="similarity">
    <text evidence="1 4">Belongs to the peptidase S26 family.</text>
</comment>
<dbReference type="EMBL" id="JAATLK010000001">
    <property type="protein sequence ID" value="NIZ47340.1"/>
    <property type="molecule type" value="Genomic_DNA"/>
</dbReference>
<dbReference type="InterPro" id="IPR019533">
    <property type="entry name" value="Peptidase_S26"/>
</dbReference>
<comment type="catalytic activity">
    <reaction evidence="4">
        <text>Cleavage of hydrophobic, N-terminal signal or leader sequences from secreted and periplasmic proteins.</text>
        <dbReference type="EC" id="3.4.21.89"/>
    </reaction>
</comment>
<comment type="caution">
    <text evidence="6">The sequence shown here is derived from an EMBL/GenBank/DDBJ whole genome shotgun (WGS) entry which is preliminary data.</text>
</comment>
<evidence type="ECO:0000313" key="7">
    <source>
        <dbReference type="Proteomes" id="UP000752013"/>
    </source>
</evidence>
<sequence>MLKKNRVAYSHIAPYKMIASIILLLCFLSTGIYLVWGIEIFQVQGDSMSPTLPHGSWILVDKFRPYWQKLSTGDIILIESSEKEHIVKRIALQGKDVLQWQDQNLFIPLYATYVPVSSEVYDLLSISTILNKHQIFIIGDNIPISYDSRIYGTISIQQVIGKVILTHIP</sequence>
<dbReference type="CDD" id="cd06530">
    <property type="entry name" value="S26_SPase_I"/>
    <property type="match status" value="1"/>
</dbReference>
<evidence type="ECO:0000259" key="5">
    <source>
        <dbReference type="Pfam" id="PF10502"/>
    </source>
</evidence>
<dbReference type="GO" id="GO:0006465">
    <property type="term" value="P:signal peptide processing"/>
    <property type="evidence" value="ECO:0007669"/>
    <property type="project" value="InterPro"/>
</dbReference>
<dbReference type="EC" id="3.4.21.89" evidence="4"/>
<proteinExistence type="inferred from homology"/>
<reference evidence="6" key="1">
    <citation type="submission" date="2020-03" db="EMBL/GenBank/DDBJ databases">
        <title>Spirochaetal bacteria isolated from arthropods constitute a novel genus Entomospira genus novum within the order Spirochaetales.</title>
        <authorList>
            <person name="Grana-Miraglia L."/>
            <person name="Sikutova S."/>
            <person name="Fingerle V."/>
            <person name="Sing A."/>
            <person name="Castillo-Ramirez S."/>
            <person name="Margos G."/>
            <person name="Rudolf I."/>
        </authorList>
    </citation>
    <scope>NUCLEOTIDE SEQUENCE</scope>
    <source>
        <strain evidence="6">BR208</strain>
    </source>
</reference>
<evidence type="ECO:0000256" key="4">
    <source>
        <dbReference type="RuleBase" id="RU362042"/>
    </source>
</evidence>
<dbReference type="Gene3D" id="2.10.109.10">
    <property type="entry name" value="Umud Fragment, subunit A"/>
    <property type="match status" value="1"/>
</dbReference>
<evidence type="ECO:0000256" key="2">
    <source>
        <dbReference type="ARBA" id="ARBA00019232"/>
    </source>
</evidence>
<dbReference type="GO" id="GO:0004252">
    <property type="term" value="F:serine-type endopeptidase activity"/>
    <property type="evidence" value="ECO:0007669"/>
    <property type="project" value="InterPro"/>
</dbReference>
<evidence type="ECO:0000313" key="6">
    <source>
        <dbReference type="EMBL" id="NIZ47340.1"/>
    </source>
</evidence>
<keyword evidence="7" id="KW-1185">Reference proteome</keyword>
<dbReference type="GO" id="GO:0009003">
    <property type="term" value="F:signal peptidase activity"/>
    <property type="evidence" value="ECO:0007669"/>
    <property type="project" value="UniProtKB-EC"/>
</dbReference>
<organism evidence="6 7">
    <name type="scientific">Entomospira nematocerorum</name>
    <dbReference type="NCBI Taxonomy" id="2719987"/>
    <lineage>
        <taxon>Bacteria</taxon>
        <taxon>Pseudomonadati</taxon>
        <taxon>Spirochaetota</taxon>
        <taxon>Spirochaetia</taxon>
        <taxon>Spirochaetales</taxon>
        <taxon>Spirochaetaceae</taxon>
        <taxon>Entomospira</taxon>
    </lineage>
</organism>
<dbReference type="SUPFAM" id="SSF51306">
    <property type="entry name" value="LexA/Signal peptidase"/>
    <property type="match status" value="1"/>
</dbReference>
<evidence type="ECO:0000256" key="1">
    <source>
        <dbReference type="ARBA" id="ARBA00009370"/>
    </source>
</evidence>
<dbReference type="PANTHER" id="PTHR43390">
    <property type="entry name" value="SIGNAL PEPTIDASE I"/>
    <property type="match status" value="1"/>
</dbReference>
<dbReference type="Pfam" id="PF10502">
    <property type="entry name" value="Peptidase_S26"/>
    <property type="match status" value="1"/>
</dbReference>
<dbReference type="NCBIfam" id="TIGR02227">
    <property type="entry name" value="sigpep_I_bact"/>
    <property type="match status" value="1"/>
</dbReference>
<feature type="domain" description="Peptidase S26" evidence="5">
    <location>
        <begin position="19"/>
        <end position="165"/>
    </location>
</feature>
<dbReference type="InterPro" id="IPR036286">
    <property type="entry name" value="LexA/Signal_pep-like_sf"/>
</dbReference>
<comment type="subcellular location">
    <subcellularLocation>
        <location evidence="4">Membrane</location>
        <topology evidence="4">Single-pass type II membrane protein</topology>
    </subcellularLocation>
</comment>
<gene>
    <name evidence="6" type="primary">lepB</name>
    <name evidence="6" type="ORF">HCT46_05370</name>
</gene>
<dbReference type="PRINTS" id="PR00727">
    <property type="entry name" value="LEADERPTASE"/>
</dbReference>
<evidence type="ECO:0000256" key="3">
    <source>
        <dbReference type="PIRSR" id="PIRSR600223-1"/>
    </source>
</evidence>
<keyword evidence="4" id="KW-0645">Protease</keyword>
<dbReference type="GO" id="GO:0016020">
    <property type="term" value="C:membrane"/>
    <property type="evidence" value="ECO:0007669"/>
    <property type="project" value="UniProtKB-SubCell"/>
</dbReference>
<feature type="active site" evidence="3">
    <location>
        <position position="88"/>
    </location>
</feature>
<feature type="active site" evidence="3">
    <location>
        <position position="47"/>
    </location>
</feature>
<accession>A0A968KT67</accession>
<protein>
    <recommendedName>
        <fullName evidence="2 4">Signal peptidase I</fullName>
        <ecNumber evidence="4">3.4.21.89</ecNumber>
    </recommendedName>
</protein>
<name>A0A968KT67_9SPIO</name>